<dbReference type="RefSeq" id="WP_052109059.1">
    <property type="nucleotide sequence ID" value="NZ_CP006018.1"/>
</dbReference>
<dbReference type="HOGENOM" id="CLU_049413_5_0_11"/>
<dbReference type="EMBL" id="CP006018">
    <property type="protein sequence ID" value="AIC91351.1"/>
    <property type="molecule type" value="Genomic_DNA"/>
</dbReference>
<dbReference type="Pfam" id="PF02230">
    <property type="entry name" value="Abhydrolase_2"/>
    <property type="match status" value="1"/>
</dbReference>
<evidence type="ECO:0000256" key="2">
    <source>
        <dbReference type="ARBA" id="ARBA00022801"/>
    </source>
</evidence>
<reference evidence="5 6" key="1">
    <citation type="journal article" date="2014" name="Appl. Environ. Microbiol.">
        <title>Genomic encyclopedia of type strains of the genus Bifidobacterium.</title>
        <authorList>
            <person name="Milani C."/>
            <person name="Lugli G.A."/>
            <person name="Duranti S."/>
            <person name="Turroni F."/>
            <person name="Bottacini F."/>
            <person name="Mangifesta M."/>
            <person name="Sanchez B."/>
            <person name="Viappiani A."/>
            <person name="Mancabelli L."/>
            <person name="Taminiau B."/>
            <person name="Delcenserie V."/>
            <person name="Barrangou R."/>
            <person name="Margolles A."/>
            <person name="van Sinderen D."/>
            <person name="Ventura M."/>
        </authorList>
    </citation>
    <scope>NUCLEOTIDE SEQUENCE [LARGE SCALE GENOMIC DNA]</scope>
    <source>
        <strain evidence="5 6">LMG 11587</strain>
    </source>
</reference>
<dbReference type="InterPro" id="IPR050565">
    <property type="entry name" value="LYPA1-2/EST-like"/>
</dbReference>
<dbReference type="GO" id="GO:0016787">
    <property type="term" value="F:hydrolase activity"/>
    <property type="evidence" value="ECO:0007669"/>
    <property type="project" value="UniProtKB-KW"/>
</dbReference>
<gene>
    <name evidence="5" type="ORF">BINDI_0065</name>
</gene>
<proteinExistence type="inferred from homology"/>
<evidence type="ECO:0000256" key="1">
    <source>
        <dbReference type="ARBA" id="ARBA00006499"/>
    </source>
</evidence>
<dbReference type="InterPro" id="IPR003140">
    <property type="entry name" value="PLipase/COase/thioEstase"/>
</dbReference>
<dbReference type="PANTHER" id="PTHR10655:SF17">
    <property type="entry name" value="LYSOPHOSPHOLIPASE-LIKE PROTEIN 1"/>
    <property type="match status" value="1"/>
</dbReference>
<organism evidence="5 6">
    <name type="scientific">Bifidobacterium [indicum] DSM 20214 = LMG 11587</name>
    <dbReference type="NCBI Taxonomy" id="1341694"/>
    <lineage>
        <taxon>Bacteria</taxon>
        <taxon>Bacillati</taxon>
        <taxon>Actinomycetota</taxon>
        <taxon>Actinomycetes</taxon>
        <taxon>Bifidobacteriales</taxon>
        <taxon>Bifidobacteriaceae</taxon>
        <taxon>Bifidobacterium</taxon>
    </lineage>
</organism>
<dbReference type="AlphaFoldDB" id="A0A087VSM4"/>
<dbReference type="Gene3D" id="3.40.50.1820">
    <property type="entry name" value="alpha/beta hydrolase"/>
    <property type="match status" value="1"/>
</dbReference>
<dbReference type="SUPFAM" id="SSF53474">
    <property type="entry name" value="alpha/beta-Hydrolases"/>
    <property type="match status" value="1"/>
</dbReference>
<feature type="domain" description="Phospholipase/carboxylesterase/thioesterase" evidence="4">
    <location>
        <begin position="50"/>
        <end position="251"/>
    </location>
</feature>
<name>A0A087VSM4_9BIFI</name>
<evidence type="ECO:0000256" key="3">
    <source>
        <dbReference type="SAM" id="MobiDB-lite"/>
    </source>
</evidence>
<feature type="region of interest" description="Disordered" evidence="3">
    <location>
        <begin position="1"/>
        <end position="26"/>
    </location>
</feature>
<evidence type="ECO:0000313" key="5">
    <source>
        <dbReference type="EMBL" id="AIC91351.1"/>
    </source>
</evidence>
<dbReference type="KEGG" id="bii:BINDI_0065"/>
<dbReference type="OrthoDB" id="9780848at2"/>
<dbReference type="PANTHER" id="PTHR10655">
    <property type="entry name" value="LYSOPHOSPHOLIPASE-RELATED"/>
    <property type="match status" value="1"/>
</dbReference>
<keyword evidence="2" id="KW-0378">Hydrolase</keyword>
<evidence type="ECO:0000313" key="6">
    <source>
        <dbReference type="Proteomes" id="UP000028569"/>
    </source>
</evidence>
<dbReference type="InterPro" id="IPR029058">
    <property type="entry name" value="AB_hydrolase_fold"/>
</dbReference>
<comment type="similarity">
    <text evidence="1">Belongs to the AB hydrolase superfamily. AB hydrolase 2 family.</text>
</comment>
<keyword evidence="6" id="KW-1185">Reference proteome</keyword>
<accession>A0A087VSM4</accession>
<dbReference type="Proteomes" id="UP000028569">
    <property type="component" value="Chromosome"/>
</dbReference>
<evidence type="ECO:0000259" key="4">
    <source>
        <dbReference type="Pfam" id="PF02230"/>
    </source>
</evidence>
<protein>
    <submittedName>
        <fullName evidence="5">Phospholipase/carboxylesterase</fullName>
    </submittedName>
</protein>
<sequence length="260" mass="28799">MGNAEAISDGGKGAEDRTGLIGRESTAVPGRFGDPLTVEYALYSRKEAAANTSRPLFLIMHGWGSNEEDVADLMRYVAPYNDSISLRAPMVVPGSEKGMFGPGYTWFHDMRPEREDLDRDGYAAAKAIDEWVGEHIPADRQIVVMGFSQGGMLAVHLLRVNPERYRASVCLSGFLAPGLVEGTAPADVRLADLEKPVFFGFGSEDTIVPKYEFRALAAWLDEHTWLQAHEYDHLDHSVDIRELNDLRQWLADINVSSGLM</sequence>